<evidence type="ECO:0000313" key="3">
    <source>
        <dbReference type="Proteomes" id="UP000315439"/>
    </source>
</evidence>
<dbReference type="Pfam" id="PF03922">
    <property type="entry name" value="OmpW"/>
    <property type="match status" value="1"/>
</dbReference>
<dbReference type="Gene3D" id="2.40.160.20">
    <property type="match status" value="1"/>
</dbReference>
<reference evidence="2 3" key="1">
    <citation type="submission" date="2019-07" db="EMBL/GenBank/DDBJ databases">
        <title>Draft genome for Aliikangiella sp. M105.</title>
        <authorList>
            <person name="Wang G."/>
        </authorList>
    </citation>
    <scope>NUCLEOTIDE SEQUENCE [LARGE SCALE GENOMIC DNA]</scope>
    <source>
        <strain evidence="2 3">M105</strain>
    </source>
</reference>
<dbReference type="RefSeq" id="WP_142935393.1">
    <property type="nucleotide sequence ID" value="NZ_ML660174.1"/>
</dbReference>
<name>A0A545TSS5_9GAMM</name>
<gene>
    <name evidence="2" type="ORF">FLL46_26495</name>
</gene>
<dbReference type="InterPro" id="IPR005618">
    <property type="entry name" value="OMPW"/>
</dbReference>
<dbReference type="PANTHER" id="PTHR36920:SF1">
    <property type="entry name" value="OUTER MEMBRANE PROTEIN W"/>
    <property type="match status" value="1"/>
</dbReference>
<feature type="signal peptide" evidence="1">
    <location>
        <begin position="1"/>
        <end position="21"/>
    </location>
</feature>
<accession>A0A545TSS5</accession>
<comment type="caution">
    <text evidence="2">The sequence shown here is derived from an EMBL/GenBank/DDBJ whole genome shotgun (WGS) entry which is preliminary data.</text>
</comment>
<evidence type="ECO:0000313" key="2">
    <source>
        <dbReference type="EMBL" id="TQV80269.1"/>
    </source>
</evidence>
<keyword evidence="1" id="KW-0732">Signal</keyword>
<organism evidence="2 3">
    <name type="scientific">Aliikangiella coralliicola</name>
    <dbReference type="NCBI Taxonomy" id="2592383"/>
    <lineage>
        <taxon>Bacteria</taxon>
        <taxon>Pseudomonadati</taxon>
        <taxon>Pseudomonadota</taxon>
        <taxon>Gammaproteobacteria</taxon>
        <taxon>Oceanospirillales</taxon>
        <taxon>Pleioneaceae</taxon>
        <taxon>Aliikangiella</taxon>
    </lineage>
</organism>
<dbReference type="GO" id="GO:0019867">
    <property type="term" value="C:outer membrane"/>
    <property type="evidence" value="ECO:0007669"/>
    <property type="project" value="InterPro"/>
</dbReference>
<feature type="chain" id="PRO_5021777188" evidence="1">
    <location>
        <begin position="22"/>
        <end position="215"/>
    </location>
</feature>
<dbReference type="PANTHER" id="PTHR36920">
    <property type="match status" value="1"/>
</dbReference>
<dbReference type="OrthoDB" id="9807574at2"/>
<evidence type="ECO:0000256" key="1">
    <source>
        <dbReference type="SAM" id="SignalP"/>
    </source>
</evidence>
<dbReference type="SUPFAM" id="SSF56925">
    <property type="entry name" value="OMPA-like"/>
    <property type="match status" value="1"/>
</dbReference>
<dbReference type="EMBL" id="VIKS01000018">
    <property type="protein sequence ID" value="TQV80269.1"/>
    <property type="molecule type" value="Genomic_DNA"/>
</dbReference>
<dbReference type="GO" id="GO:0055085">
    <property type="term" value="P:transmembrane transport"/>
    <property type="evidence" value="ECO:0007669"/>
    <property type="project" value="TreeGrafter"/>
</dbReference>
<dbReference type="InterPro" id="IPR011250">
    <property type="entry name" value="OMP/PagP_B-barrel"/>
</dbReference>
<dbReference type="Proteomes" id="UP000315439">
    <property type="component" value="Unassembled WGS sequence"/>
</dbReference>
<dbReference type="AlphaFoldDB" id="A0A545TSS5"/>
<sequence length="215" mass="22856">MMKKTCLAAAVLAAFSTPIFANDESNSNWIFRTGVAQVTPNDDSGTILGGSVGVDSSTGVGLSLTYMLDSNWGIEVLGALPFTHDIEGSGALSGVSIGETKQLPPTFSLIYQWGNETKYHVGAGLNYTEFFDEKSDADLNNALGVQSDLELDSSTGLAVKFGFDTPVSKNWNFSGSLYYIQIDTTADVIVNNAVAASVDVDIDPWVLMLGVSTQF</sequence>
<keyword evidence="3" id="KW-1185">Reference proteome</keyword>
<protein>
    <submittedName>
        <fullName evidence="2">Outer membrane beta-barrel protein</fullName>
    </submittedName>
</protein>
<proteinExistence type="predicted"/>